<accession>A0A8S5PRJ5</accession>
<name>A0A8S5PRJ5_9CAUD</name>
<reference evidence="1" key="1">
    <citation type="journal article" date="2021" name="Proc. Natl. Acad. Sci. U.S.A.">
        <title>A Catalog of Tens of Thousands of Viruses from Human Metagenomes Reveals Hidden Associations with Chronic Diseases.</title>
        <authorList>
            <person name="Tisza M.J."/>
            <person name="Buck C.B."/>
        </authorList>
    </citation>
    <scope>NUCLEOTIDE SEQUENCE</scope>
    <source>
        <strain evidence="1">CtjhW4</strain>
    </source>
</reference>
<evidence type="ECO:0000313" key="1">
    <source>
        <dbReference type="EMBL" id="DAE09702.1"/>
    </source>
</evidence>
<organism evidence="1">
    <name type="scientific">Myoviridae sp. ctjhW4</name>
    <dbReference type="NCBI Taxonomy" id="2825162"/>
    <lineage>
        <taxon>Viruses</taxon>
        <taxon>Duplodnaviria</taxon>
        <taxon>Heunggongvirae</taxon>
        <taxon>Uroviricota</taxon>
        <taxon>Caudoviricetes</taxon>
    </lineage>
</organism>
<proteinExistence type="predicted"/>
<sequence>MLYPPILDKSLPPFLVSESLNVYFNLSNISKLSELKHY</sequence>
<dbReference type="EMBL" id="BK015491">
    <property type="protein sequence ID" value="DAE09702.1"/>
    <property type="molecule type" value="Genomic_DNA"/>
</dbReference>
<protein>
    <submittedName>
        <fullName evidence="1">Uncharacterized protein</fullName>
    </submittedName>
</protein>